<evidence type="ECO:0000256" key="2">
    <source>
        <dbReference type="ARBA" id="ARBA00023054"/>
    </source>
</evidence>
<dbReference type="PANTHER" id="PTHR19212:SF0">
    <property type="entry name" value="LD07988P"/>
    <property type="match status" value="1"/>
</dbReference>
<dbReference type="AlphaFoldDB" id="A0AAV6VJ57"/>
<feature type="compositionally biased region" description="Basic and acidic residues" evidence="4">
    <location>
        <begin position="231"/>
        <end position="243"/>
    </location>
</feature>
<protein>
    <recommendedName>
        <fullName evidence="7">Leucine-rich repeat flightless-interacting protein 2</fullName>
    </recommendedName>
</protein>
<feature type="coiled-coil region" evidence="3">
    <location>
        <begin position="115"/>
        <end position="170"/>
    </location>
</feature>
<dbReference type="PANTHER" id="PTHR19212">
    <property type="entry name" value="LEUCINE RICH REPEAT IN FLII INTERACTING PROTEIN"/>
    <property type="match status" value="1"/>
</dbReference>
<dbReference type="Proteomes" id="UP000827092">
    <property type="component" value="Unassembled WGS sequence"/>
</dbReference>
<comment type="similarity">
    <text evidence="1">Belongs to the LRRFIP family.</text>
</comment>
<evidence type="ECO:0000313" key="5">
    <source>
        <dbReference type="EMBL" id="KAG8196597.1"/>
    </source>
</evidence>
<evidence type="ECO:0000256" key="3">
    <source>
        <dbReference type="SAM" id="Coils"/>
    </source>
</evidence>
<dbReference type="Pfam" id="PF09738">
    <property type="entry name" value="LRRFIP"/>
    <property type="match status" value="1"/>
</dbReference>
<feature type="region of interest" description="Disordered" evidence="4">
    <location>
        <begin position="37"/>
        <end position="108"/>
    </location>
</feature>
<evidence type="ECO:0000256" key="1">
    <source>
        <dbReference type="ARBA" id="ARBA00008275"/>
    </source>
</evidence>
<dbReference type="InterPro" id="IPR019139">
    <property type="entry name" value="LRRFIP1/2"/>
</dbReference>
<evidence type="ECO:0000313" key="6">
    <source>
        <dbReference type="Proteomes" id="UP000827092"/>
    </source>
</evidence>
<keyword evidence="6" id="KW-1185">Reference proteome</keyword>
<keyword evidence="2 3" id="KW-0175">Coiled coil</keyword>
<feature type="coiled-coil region" evidence="3">
    <location>
        <begin position="272"/>
        <end position="299"/>
    </location>
</feature>
<feature type="compositionally biased region" description="Basic and acidic residues" evidence="4">
    <location>
        <begin position="37"/>
        <end position="70"/>
    </location>
</feature>
<organism evidence="5 6">
    <name type="scientific">Oedothorax gibbosus</name>
    <dbReference type="NCBI Taxonomy" id="931172"/>
    <lineage>
        <taxon>Eukaryota</taxon>
        <taxon>Metazoa</taxon>
        <taxon>Ecdysozoa</taxon>
        <taxon>Arthropoda</taxon>
        <taxon>Chelicerata</taxon>
        <taxon>Arachnida</taxon>
        <taxon>Araneae</taxon>
        <taxon>Araneomorphae</taxon>
        <taxon>Entelegynae</taxon>
        <taxon>Araneoidea</taxon>
        <taxon>Linyphiidae</taxon>
        <taxon>Erigoninae</taxon>
        <taxon>Oedothorax</taxon>
    </lineage>
</organism>
<feature type="compositionally biased region" description="Acidic residues" evidence="4">
    <location>
        <begin position="216"/>
        <end position="230"/>
    </location>
</feature>
<comment type="caution">
    <text evidence="5">The sequence shown here is derived from an EMBL/GenBank/DDBJ whole genome shotgun (WGS) entry which is preliminary data.</text>
</comment>
<dbReference type="Gene3D" id="1.20.5.4090">
    <property type="match status" value="1"/>
</dbReference>
<gene>
    <name evidence="5" type="ORF">JTE90_014158</name>
</gene>
<dbReference type="EMBL" id="JAFNEN010000067">
    <property type="protein sequence ID" value="KAG8196597.1"/>
    <property type="molecule type" value="Genomic_DNA"/>
</dbReference>
<proteinExistence type="inferred from homology"/>
<name>A0AAV6VJ57_9ARAC</name>
<reference evidence="5 6" key="1">
    <citation type="journal article" date="2022" name="Nat. Ecol. Evol.">
        <title>A masculinizing supergene underlies an exaggerated male reproductive morph in a spider.</title>
        <authorList>
            <person name="Hendrickx F."/>
            <person name="De Corte Z."/>
            <person name="Sonet G."/>
            <person name="Van Belleghem S.M."/>
            <person name="Kostlbacher S."/>
            <person name="Vangestel C."/>
        </authorList>
    </citation>
    <scope>NUCLEOTIDE SEQUENCE [LARGE SCALE GENOMIC DNA]</scope>
    <source>
        <strain evidence="5">W744_W776</strain>
    </source>
</reference>
<sequence length="421" mass="48996">MSSPRVRRRGIQRLYSAEDEVLDKVVQEAEARLVARRQARAEARDIRIREIEKQKEAEDHTDGQYDDHLTVEPSRPPRGIRSEAKEHAPPYASVGSCDSRRSSEDFPETIGSKEYKLLTNQVMELEEKFRKAMITTAQLDNEKTSLSYQVDTLKDELQEIEELYLSVQKDYKNVSRAHDLMSRDFKDLTRQNELLKDCIKFRDELIAERGLVLVGGEEEEVDEEEDESADNSEHKKKPESERQKRIAKMALVSQEGADILKHAGSGTLDVRLKKLAEEKQDLLDEIYRMRLDLEEERQKAYKLDQMSLMRSGANGPEIKLMEVQREANKQVNDYKYRLKRADQEITTLQGCVTRIEGQLARFKTQAESSEQVEDELRTEKRKLQREFREAQSRIEELETANVHLQKRIDKLKTVKSVLIKT</sequence>
<feature type="region of interest" description="Disordered" evidence="4">
    <location>
        <begin position="216"/>
        <end position="243"/>
    </location>
</feature>
<evidence type="ECO:0000256" key="4">
    <source>
        <dbReference type="SAM" id="MobiDB-lite"/>
    </source>
</evidence>
<accession>A0AAV6VJ57</accession>
<dbReference type="GO" id="GO:0006355">
    <property type="term" value="P:regulation of DNA-templated transcription"/>
    <property type="evidence" value="ECO:0007669"/>
    <property type="project" value="InterPro"/>
</dbReference>
<feature type="coiled-coil region" evidence="3">
    <location>
        <begin position="324"/>
        <end position="414"/>
    </location>
</feature>
<evidence type="ECO:0008006" key="7">
    <source>
        <dbReference type="Google" id="ProtNLM"/>
    </source>
</evidence>